<dbReference type="PANTHER" id="PTHR39468:SF1">
    <property type="entry name" value="MTF2-LIKE C-TERMINAL DOMAIN-CONTAINING PROTEIN"/>
    <property type="match status" value="1"/>
</dbReference>
<dbReference type="VEuPathDB" id="FungiDB:CPC735_047250"/>
<sequence>MRRTIPSKLISASADSTLLPFLYYTRTIITPNRNHRSSSRLWPLAPSQSCPYSTARELSSDGKFNRTSFPTTEACDSSSNVSESTDFPGYLKQRASIVPLRRVKASPRSTLTATELEIFSRLADNPVDESRPGNTQGDHPRSIPPKQTLEAGSNDPEKAEITSIFNSVVENLNQESPRTIQIANSKKANDEMDSAATSGGKLHDIAPDSAQFSKVYSKLRAFRDSVVDTSTPEGIQHAGIDPYLLAKLIAKRESSKICEELDNAVTNGKGDIGIWQVCEDKIFAMLGMLSQESLASLPGFQDECNQGDGHGQKRSALNNGSEIIGSPKTTIKEASPLNIPDNVPIAPVVLHTYPTVLLHAAKLLHKHYPMSQFSTQLLDTVKAHGRLSFIMGVSASLCNEFISFRWRVYNDLPYVVSVLEEMEEAGIKFNRETLEILDKIRSDRRVDKMRPGSQDDEQGDGTWWWESEATRTSYKDLVGWGRGKVGWITRIRDQVRKEAARKKKMALPIHQM</sequence>
<dbReference type="OrthoDB" id="2444174at2759"/>
<evidence type="ECO:0000259" key="2">
    <source>
        <dbReference type="Pfam" id="PF19189"/>
    </source>
</evidence>
<protein>
    <recommendedName>
        <fullName evidence="2">Mtf2-like C-terminal domain-containing protein</fullName>
    </recommendedName>
</protein>
<feature type="domain" description="Mtf2-like C-terminal" evidence="2">
    <location>
        <begin position="255"/>
        <end position="473"/>
    </location>
</feature>
<comment type="caution">
    <text evidence="3">The sequence shown here is derived from an EMBL/GenBank/DDBJ whole genome shotgun (WGS) entry which is preliminary data.</text>
</comment>
<accession>C5PFQ2</accession>
<evidence type="ECO:0000256" key="1">
    <source>
        <dbReference type="SAM" id="MobiDB-lite"/>
    </source>
</evidence>
<dbReference type="RefSeq" id="XP_003065500.1">
    <property type="nucleotide sequence ID" value="XM_003065454.1"/>
</dbReference>
<organism evidence="3 4">
    <name type="scientific">Coccidioides posadasii (strain C735)</name>
    <name type="common">Valley fever fungus</name>
    <dbReference type="NCBI Taxonomy" id="222929"/>
    <lineage>
        <taxon>Eukaryota</taxon>
        <taxon>Fungi</taxon>
        <taxon>Dikarya</taxon>
        <taxon>Ascomycota</taxon>
        <taxon>Pezizomycotina</taxon>
        <taxon>Eurotiomycetes</taxon>
        <taxon>Eurotiomycetidae</taxon>
        <taxon>Onygenales</taxon>
        <taxon>Onygenaceae</taxon>
        <taxon>Coccidioides</taxon>
    </lineage>
</organism>
<dbReference type="HOGENOM" id="CLU_047842_1_0_1"/>
<dbReference type="KEGG" id="cpw:9690970"/>
<evidence type="ECO:0000313" key="4">
    <source>
        <dbReference type="Proteomes" id="UP000009084"/>
    </source>
</evidence>
<dbReference type="InterPro" id="IPR043837">
    <property type="entry name" value="Mtf2-like_C"/>
</dbReference>
<dbReference type="PANTHER" id="PTHR39468">
    <property type="entry name" value="CHROMOSOME 7, WHOLE GENOME SHOTGUN SEQUENCE"/>
    <property type="match status" value="1"/>
</dbReference>
<evidence type="ECO:0000313" key="3">
    <source>
        <dbReference type="EMBL" id="EER23355.1"/>
    </source>
</evidence>
<dbReference type="InterPro" id="IPR040009">
    <property type="entry name" value="Mtf2/C5D6.12-like"/>
</dbReference>
<dbReference type="GO" id="GO:0005739">
    <property type="term" value="C:mitochondrion"/>
    <property type="evidence" value="ECO:0007669"/>
    <property type="project" value="InterPro"/>
</dbReference>
<name>C5PFQ2_COCP7</name>
<dbReference type="AlphaFoldDB" id="C5PFQ2"/>
<reference evidence="3 4" key="1">
    <citation type="journal article" date="2009" name="Genome Res.">
        <title>Comparative genomic analyses of the human fungal pathogens Coccidioides and their relatives.</title>
        <authorList>
            <person name="Sharpton T.J."/>
            <person name="Stajich J.E."/>
            <person name="Rounsley S.D."/>
            <person name="Gardner M.J."/>
            <person name="Wortman J.R."/>
            <person name="Jordar V.S."/>
            <person name="Maiti R."/>
            <person name="Kodira C.D."/>
            <person name="Neafsey D.E."/>
            <person name="Zeng Q."/>
            <person name="Hung C.-Y."/>
            <person name="McMahan C."/>
            <person name="Muszewska A."/>
            <person name="Grynberg M."/>
            <person name="Mandel M.A."/>
            <person name="Kellner E.M."/>
            <person name="Barker B.M."/>
            <person name="Galgiani J.N."/>
            <person name="Orbach M.J."/>
            <person name="Kirkland T.N."/>
            <person name="Cole G.T."/>
            <person name="Henn M.R."/>
            <person name="Birren B.W."/>
            <person name="Taylor J.W."/>
        </authorList>
    </citation>
    <scope>NUCLEOTIDE SEQUENCE [LARGE SCALE GENOMIC DNA]</scope>
    <source>
        <strain evidence="4">C735</strain>
    </source>
</reference>
<dbReference type="Pfam" id="PF19189">
    <property type="entry name" value="Mtf2"/>
    <property type="match status" value="1"/>
</dbReference>
<dbReference type="Proteomes" id="UP000009084">
    <property type="component" value="Unassembled WGS sequence"/>
</dbReference>
<gene>
    <name evidence="3" type="ORF">CPC735_047250</name>
</gene>
<feature type="region of interest" description="Disordered" evidence="1">
    <location>
        <begin position="123"/>
        <end position="156"/>
    </location>
</feature>
<proteinExistence type="predicted"/>
<dbReference type="EMBL" id="ACFW01000049">
    <property type="protein sequence ID" value="EER23355.1"/>
    <property type="molecule type" value="Genomic_DNA"/>
</dbReference>